<dbReference type="GO" id="GO:0005886">
    <property type="term" value="C:plasma membrane"/>
    <property type="evidence" value="ECO:0007669"/>
    <property type="project" value="InterPro"/>
</dbReference>
<dbReference type="OrthoDB" id="5298112at2"/>
<feature type="transmembrane region" description="Helical" evidence="6">
    <location>
        <begin position="15"/>
        <end position="35"/>
    </location>
</feature>
<dbReference type="GO" id="GO:0030288">
    <property type="term" value="C:outer membrane-bounded periplasmic space"/>
    <property type="evidence" value="ECO:0007669"/>
    <property type="project" value="TreeGrafter"/>
</dbReference>
<keyword evidence="8" id="KW-1185">Reference proteome</keyword>
<keyword evidence="2" id="KW-0997">Cell inner membrane</keyword>
<accession>A0A3E1RAT1</accession>
<evidence type="ECO:0000256" key="6">
    <source>
        <dbReference type="SAM" id="Phobius"/>
    </source>
</evidence>
<dbReference type="PANTHER" id="PTHR37481">
    <property type="entry name" value="LIPOPOLYSACCHARIDE EXPORT SYSTEM PROTEIN LPTC"/>
    <property type="match status" value="1"/>
</dbReference>
<dbReference type="InterPro" id="IPR026265">
    <property type="entry name" value="LptC"/>
</dbReference>
<evidence type="ECO:0000256" key="2">
    <source>
        <dbReference type="ARBA" id="ARBA00022519"/>
    </source>
</evidence>
<evidence type="ECO:0000256" key="1">
    <source>
        <dbReference type="ARBA" id="ARBA00022475"/>
    </source>
</evidence>
<dbReference type="RefSeq" id="WP_117177646.1">
    <property type="nucleotide sequence ID" value="NZ_QFZK01000007.1"/>
</dbReference>
<reference evidence="7 8" key="1">
    <citation type="submission" date="2018-05" db="EMBL/GenBank/DDBJ databases">
        <title>Rhodoferax soyangensis sp.nov., isolated from an oligotrophic freshwater lake.</title>
        <authorList>
            <person name="Park M."/>
        </authorList>
    </citation>
    <scope>NUCLEOTIDE SEQUENCE [LARGE SCALE GENOMIC DNA]</scope>
    <source>
        <strain evidence="7 8">IMCC26218</strain>
    </source>
</reference>
<dbReference type="GO" id="GO:0015221">
    <property type="term" value="F:lipopolysaccharide transmembrane transporter activity"/>
    <property type="evidence" value="ECO:0007669"/>
    <property type="project" value="InterPro"/>
</dbReference>
<evidence type="ECO:0000256" key="3">
    <source>
        <dbReference type="ARBA" id="ARBA00022692"/>
    </source>
</evidence>
<proteinExistence type="predicted"/>
<gene>
    <name evidence="7" type="primary">lptC</name>
    <name evidence="7" type="ORF">DIC66_12410</name>
</gene>
<keyword evidence="3 6" id="KW-0812">Transmembrane</keyword>
<dbReference type="GO" id="GO:0017089">
    <property type="term" value="F:glycolipid transfer activity"/>
    <property type="evidence" value="ECO:0007669"/>
    <property type="project" value="TreeGrafter"/>
</dbReference>
<evidence type="ECO:0000313" key="7">
    <source>
        <dbReference type="EMBL" id="RFO96447.1"/>
    </source>
</evidence>
<dbReference type="Gene3D" id="2.60.450.10">
    <property type="entry name" value="Lipopolysaccharide (LPS) transport protein A like domain"/>
    <property type="match status" value="1"/>
</dbReference>
<evidence type="ECO:0000256" key="5">
    <source>
        <dbReference type="ARBA" id="ARBA00023136"/>
    </source>
</evidence>
<protein>
    <submittedName>
        <fullName evidence="7">LPS export ABC transporter periplasmic protein LptC</fullName>
    </submittedName>
</protein>
<dbReference type="EMBL" id="QFZK01000007">
    <property type="protein sequence ID" value="RFO96447.1"/>
    <property type="molecule type" value="Genomic_DNA"/>
</dbReference>
<evidence type="ECO:0000313" key="8">
    <source>
        <dbReference type="Proteomes" id="UP000260665"/>
    </source>
</evidence>
<sequence>MGRGQTFVSEAWDRFLLYLPLACMAVLALGSYWVVRSTPSVQSVEPARVQRHDPDYFMDGFSVKTFDANGHMRSEVTGDKVRHYPDTQWLEIDGIYIRSFDAKGNLTTASADRGLTNEDGSEVQLMGHALVVRESGAQNGEAPSPSLQYRSEFLHAFMNTERLKSHKPVELQRGSDRFTADSLDFDNVEQVLQLQGRVRGTLVPKPQR</sequence>
<keyword evidence="4 6" id="KW-1133">Transmembrane helix</keyword>
<dbReference type="NCBIfam" id="TIGR04409">
    <property type="entry name" value="LptC_YrbK"/>
    <property type="match status" value="1"/>
</dbReference>
<comment type="caution">
    <text evidence="7">The sequence shown here is derived from an EMBL/GenBank/DDBJ whole genome shotgun (WGS) entry which is preliminary data.</text>
</comment>
<keyword evidence="5 6" id="KW-0472">Membrane</keyword>
<dbReference type="AlphaFoldDB" id="A0A3E1RAT1"/>
<dbReference type="InterPro" id="IPR052363">
    <property type="entry name" value="LPS_export_LptC"/>
</dbReference>
<dbReference type="InterPro" id="IPR010664">
    <property type="entry name" value="LipoPS_assembly_LptC-rel"/>
</dbReference>
<dbReference type="PANTHER" id="PTHR37481:SF1">
    <property type="entry name" value="LIPOPOLYSACCHARIDE EXPORT SYSTEM PROTEIN LPTC"/>
    <property type="match status" value="1"/>
</dbReference>
<keyword evidence="1" id="KW-1003">Cell membrane</keyword>
<organism evidence="7 8">
    <name type="scientific">Rhodoferax lacus</name>
    <dbReference type="NCBI Taxonomy" id="2184758"/>
    <lineage>
        <taxon>Bacteria</taxon>
        <taxon>Pseudomonadati</taxon>
        <taxon>Pseudomonadota</taxon>
        <taxon>Betaproteobacteria</taxon>
        <taxon>Burkholderiales</taxon>
        <taxon>Comamonadaceae</taxon>
        <taxon>Rhodoferax</taxon>
    </lineage>
</organism>
<dbReference type="Proteomes" id="UP000260665">
    <property type="component" value="Unassembled WGS sequence"/>
</dbReference>
<evidence type="ECO:0000256" key="4">
    <source>
        <dbReference type="ARBA" id="ARBA00022989"/>
    </source>
</evidence>
<name>A0A3E1RAT1_9BURK</name>
<dbReference type="Pfam" id="PF06835">
    <property type="entry name" value="LptC"/>
    <property type="match status" value="1"/>
</dbReference>